<dbReference type="InterPro" id="IPR001680">
    <property type="entry name" value="WD40_rpt"/>
</dbReference>
<dbReference type="AlphaFoldDB" id="G1XTE7"/>
<dbReference type="InterPro" id="IPR049916">
    <property type="entry name" value="WDR72-like"/>
</dbReference>
<keyword evidence="3" id="KW-1185">Reference proteome</keyword>
<dbReference type="OrthoDB" id="338622at2759"/>
<reference evidence="2 3" key="1">
    <citation type="journal article" date="2011" name="PLoS Pathog.">
        <title>Genomic and proteomic analyses of the fungus Arthrobotrys oligospora provide insights into nematode-trap formation.</title>
        <authorList>
            <person name="Yang J."/>
            <person name="Wang L."/>
            <person name="Ji X."/>
            <person name="Feng Y."/>
            <person name="Li X."/>
            <person name="Zou C."/>
            <person name="Xu J."/>
            <person name="Ren Y."/>
            <person name="Mi Q."/>
            <person name="Wu J."/>
            <person name="Liu S."/>
            <person name="Liu Y."/>
            <person name="Huang X."/>
            <person name="Wang H."/>
            <person name="Niu X."/>
            <person name="Li J."/>
            <person name="Liang L."/>
            <person name="Luo Y."/>
            <person name="Ji K."/>
            <person name="Zhou W."/>
            <person name="Yu Z."/>
            <person name="Li G."/>
            <person name="Liu Y."/>
            <person name="Li L."/>
            <person name="Qiao M."/>
            <person name="Feng L."/>
            <person name="Zhang K.-Q."/>
        </authorList>
    </citation>
    <scope>NUCLEOTIDE SEQUENCE [LARGE SCALE GENOMIC DNA]</scope>
    <source>
        <strain evidence="3">ATCC 24927 / CBS 115.81 / DSM 1491</strain>
    </source>
</reference>
<dbReference type="GO" id="GO:0005737">
    <property type="term" value="C:cytoplasm"/>
    <property type="evidence" value="ECO:0007669"/>
    <property type="project" value="TreeGrafter"/>
</dbReference>
<dbReference type="Proteomes" id="UP000008784">
    <property type="component" value="Unassembled WGS sequence"/>
</dbReference>
<dbReference type="STRING" id="756982.G1XTE7"/>
<dbReference type="SMART" id="SM00320">
    <property type="entry name" value="WD40"/>
    <property type="match status" value="4"/>
</dbReference>
<dbReference type="InterPro" id="IPR015943">
    <property type="entry name" value="WD40/YVTN_repeat-like_dom_sf"/>
</dbReference>
<evidence type="ECO:0000313" key="2">
    <source>
        <dbReference type="EMBL" id="EGX43340.1"/>
    </source>
</evidence>
<dbReference type="EMBL" id="ADOT01000316">
    <property type="protein sequence ID" value="EGX43340.1"/>
    <property type="molecule type" value="Genomic_DNA"/>
</dbReference>
<dbReference type="RefSeq" id="XP_011127580.1">
    <property type="nucleotide sequence ID" value="XM_011129278.1"/>
</dbReference>
<feature type="region of interest" description="Disordered" evidence="1">
    <location>
        <begin position="596"/>
        <end position="620"/>
    </location>
</feature>
<accession>G1XTE7</accession>
<dbReference type="PANTHER" id="PTHR44099">
    <property type="entry name" value="RABCONNECTIN-3B, ISOFORM A"/>
    <property type="match status" value="1"/>
</dbReference>
<dbReference type="GeneID" id="22899223"/>
<feature type="region of interest" description="Disordered" evidence="1">
    <location>
        <begin position="627"/>
        <end position="646"/>
    </location>
</feature>
<protein>
    <submittedName>
        <fullName evidence="2">Uncharacterized protein</fullName>
    </submittedName>
</protein>
<dbReference type="OMA" id="AFHRPTQ"/>
<dbReference type="HOGENOM" id="CLU_274190_0_0_1"/>
<dbReference type="SUPFAM" id="SSF50998">
    <property type="entry name" value="Quinoprotein alcohol dehydrogenase-like"/>
    <property type="match status" value="1"/>
</dbReference>
<dbReference type="InParanoid" id="G1XTE7"/>
<organism evidence="2 3">
    <name type="scientific">Arthrobotrys oligospora (strain ATCC 24927 / CBS 115.81 / DSM 1491)</name>
    <name type="common">Nematode-trapping fungus</name>
    <name type="synonym">Didymozoophaga oligospora</name>
    <dbReference type="NCBI Taxonomy" id="756982"/>
    <lineage>
        <taxon>Eukaryota</taxon>
        <taxon>Fungi</taxon>
        <taxon>Dikarya</taxon>
        <taxon>Ascomycota</taxon>
        <taxon>Pezizomycotina</taxon>
        <taxon>Orbiliomycetes</taxon>
        <taxon>Orbiliales</taxon>
        <taxon>Orbiliaceae</taxon>
        <taxon>Orbilia</taxon>
        <taxon>Orbilia oligospora</taxon>
    </lineage>
</organism>
<comment type="caution">
    <text evidence="2">The sequence shown here is derived from an EMBL/GenBank/DDBJ whole genome shotgun (WGS) entry which is preliminary data.</text>
</comment>
<name>G1XTE7_ARTOA</name>
<dbReference type="Gene3D" id="2.130.10.10">
    <property type="entry name" value="YVTN repeat-like/Quinoprotein amine dehydrogenase"/>
    <property type="match status" value="3"/>
</dbReference>
<proteinExistence type="predicted"/>
<dbReference type="InterPro" id="IPR011047">
    <property type="entry name" value="Quinoprotein_ADH-like_sf"/>
</dbReference>
<evidence type="ECO:0000256" key="1">
    <source>
        <dbReference type="SAM" id="MobiDB-lite"/>
    </source>
</evidence>
<dbReference type="eggNOG" id="KOG4155">
    <property type="taxonomic scope" value="Eukaryota"/>
</dbReference>
<dbReference type="PANTHER" id="PTHR44099:SF4">
    <property type="entry name" value="RABCONNECTIN-3B, ISOFORM A"/>
    <property type="match status" value="1"/>
</dbReference>
<sequence length="1203" mass="131404">MASPAQLTIGFAHTPDHLLPYSLGLPTASYFIQDLKFLAVGYTSGAIILLETAKDGAHQRLRTYLSGHDSSIVAFESLAVRSPSGKDDIILLSLSLDGRICKWDATDGRCIQSGDGGLDCRPRGLSVIPIPAVNSEGKPLEFNWLTDYYVLVYGCSTSITVLSFTTLSLASLWTGHQDWPILLSIPGASHNTIFTVENGRGLQPWSLVRKHTSTIDISKVQETPLAVGDPKFGNIVEVRLFHDIKEDDEDKVLVVQENGLSVYNCIKSGGIRLEFLASVDEASILRSATVQAQLVFSVLQDGSISIYDEDLNLLEKISPCQSPRYRAVYYAASETPTGDAQITAFIVKNTGGNSLITGFKSKASSFQWLEEGAFVTSKVLKFKDGINIFVADTTTDANSKHSTASSVFEYNMVYAVRNELNLYTLDRYLLDLSSPNHLMTVSSSCDRVNVLQSIQLPKSSASGERHYLVVGLANGCIYLIEPKKFQMSKCLSLHASPIKGAVVLPADLAPRIRSTLLVYSENGSASIIDIIPAVSESSSFKVRTLLTLPSGMASRKLACVATQKGKNLILLVDADGRKRLWDVDSGDGVALVNDSDSPKSATFREAQSSEELDSSKEPWREQWLAGSKNGFSQNSSKPIVQDSKVPSSHGYPTATVDIFAILRYLYKKTKGTDKEQVLAPDDDVLVPARSLLTVLVDYLGIYRKGGDLSDKGRLELSQLLIEGYKNKISIAQVDCDGNISIMLRDGSQEQSIEWGKMSPRSRTQLMMSICSLIYTIGHLTTSSETISDGEELLKKTVISILKQVQEGGTGLDLALLCEFWTDSNPWIRESCRILLESELSILKPADIKTVIEYWQDFLPTQISPELFSLRAVLRSVVVLSVIIVSLDISNESGFKIDRSLRRNVALSIELFLTDNDKVYQDLAIDLVSEGWLSWQSEFDAFEVIHILMRILAAPNLTQERITKINSAFIKIAQKNAPLLASGLANCISHGTPEKGIASNTLTELINLSIAAKKTVVSIVRSDPYLFAEPEIIKVVMDAIVKIIDPQGGQIRDRVLQYVSEVVNEVTDAYPTVAFHRPTQKLAISSSPRAVTIYDLNTAKPVASLEGQSKTTQFLTFSQDGKTIVAADLDDNQLLVWKISVSIFSSFMGAAAGIGIGAEGVGIITAKGKYGFKNSKGVGMLRIEFTGERTVKVTAGPDVTNVSI</sequence>
<evidence type="ECO:0000313" key="3">
    <source>
        <dbReference type="Proteomes" id="UP000008784"/>
    </source>
</evidence>
<gene>
    <name evidence="2" type="ORF">AOL_s00215g76</name>
</gene>
<feature type="compositionally biased region" description="Polar residues" evidence="1">
    <location>
        <begin position="629"/>
        <end position="638"/>
    </location>
</feature>